<dbReference type="InterPro" id="IPR003440">
    <property type="entry name" value="Glyco_trans_48_dom"/>
</dbReference>
<evidence type="ECO:0000313" key="3">
    <source>
        <dbReference type="Proteomes" id="UP001632038"/>
    </source>
</evidence>
<gene>
    <name evidence="2" type="primary">CALS3_8</name>
    <name evidence="2" type="ORF">CASFOL_011416</name>
</gene>
<dbReference type="PANTHER" id="PTHR12741:SF48">
    <property type="entry name" value="1,3-BETA-GLUCAN SYNTHASE COMPONENT FKS1-RELATED"/>
    <property type="match status" value="1"/>
</dbReference>
<dbReference type="PANTHER" id="PTHR12741">
    <property type="entry name" value="LYST-INTERACTING PROTEIN LIP5 DOPAMINE RESPONSIVE PROTEIN DRG-1"/>
    <property type="match status" value="1"/>
</dbReference>
<keyword evidence="3" id="KW-1185">Reference proteome</keyword>
<dbReference type="EMBL" id="JAVIJP010000013">
    <property type="protein sequence ID" value="KAL3646236.1"/>
    <property type="molecule type" value="Genomic_DNA"/>
</dbReference>
<organism evidence="2 3">
    <name type="scientific">Castilleja foliolosa</name>
    <dbReference type="NCBI Taxonomy" id="1961234"/>
    <lineage>
        <taxon>Eukaryota</taxon>
        <taxon>Viridiplantae</taxon>
        <taxon>Streptophyta</taxon>
        <taxon>Embryophyta</taxon>
        <taxon>Tracheophyta</taxon>
        <taxon>Spermatophyta</taxon>
        <taxon>Magnoliopsida</taxon>
        <taxon>eudicotyledons</taxon>
        <taxon>Gunneridae</taxon>
        <taxon>Pentapetalae</taxon>
        <taxon>asterids</taxon>
        <taxon>lamiids</taxon>
        <taxon>Lamiales</taxon>
        <taxon>Orobanchaceae</taxon>
        <taxon>Pedicularideae</taxon>
        <taxon>Castillejinae</taxon>
        <taxon>Castilleja</taxon>
    </lineage>
</organism>
<dbReference type="Pfam" id="PF02364">
    <property type="entry name" value="Glucan_synthase"/>
    <property type="match status" value="1"/>
</dbReference>
<name>A0ABD3DVF0_9LAMI</name>
<dbReference type="Proteomes" id="UP001632038">
    <property type="component" value="Unassembled WGS sequence"/>
</dbReference>
<feature type="domain" description="Glycosyl transferase 48" evidence="1">
    <location>
        <begin position="1"/>
        <end position="260"/>
    </location>
</feature>
<evidence type="ECO:0000259" key="1">
    <source>
        <dbReference type="Pfam" id="PF02364"/>
    </source>
</evidence>
<dbReference type="AlphaFoldDB" id="A0ABD3DVF0"/>
<comment type="caution">
    <text evidence="2">The sequence shown here is derived from an EMBL/GenBank/DDBJ whole genome shotgun (WGS) entry which is preliminary data.</text>
</comment>
<sequence>MTTYPSLRVAYIDEVEEPSKDRSKKINDKVYYSTLVKAALPKSNSSEPGQNLDQVIYRIKLPGPAILGEGKPENQNHAIIFTRGEGLQTIDMNQDNYMEEALKMRNLLQEFLKKHDVRHPSILGLREHIFTGSVSSLAWFMSNQETSFVTIGQRLLANPLKVRFHYGHPDVFDILFHLTRGGVSKASKVINLSEDIFAGMVGKGRDVGLNQISLFEAKIANGNGEQTLSRDLYRLGHRFDFFRMLSCYFTTIGFYISTLVHSDRCFPVRGLS</sequence>
<protein>
    <submittedName>
        <fullName evidence="2">Callose synthase 3</fullName>
    </submittedName>
</protein>
<reference evidence="3" key="1">
    <citation type="journal article" date="2024" name="IScience">
        <title>Strigolactones Initiate the Formation of Haustorium-like Structures in Castilleja.</title>
        <authorList>
            <person name="Buerger M."/>
            <person name="Peterson D."/>
            <person name="Chory J."/>
        </authorList>
    </citation>
    <scope>NUCLEOTIDE SEQUENCE [LARGE SCALE GENOMIC DNA]</scope>
</reference>
<accession>A0ABD3DVF0</accession>
<proteinExistence type="predicted"/>
<evidence type="ECO:0000313" key="2">
    <source>
        <dbReference type="EMBL" id="KAL3646236.1"/>
    </source>
</evidence>